<feature type="compositionally biased region" description="Low complexity" evidence="1">
    <location>
        <begin position="1"/>
        <end position="24"/>
    </location>
</feature>
<feature type="compositionally biased region" description="Basic and acidic residues" evidence="1">
    <location>
        <begin position="961"/>
        <end position="972"/>
    </location>
</feature>
<name>A0ABM1SBX8_LIMPO</name>
<evidence type="ECO:0000259" key="2">
    <source>
        <dbReference type="SMART" id="SM01349"/>
    </source>
</evidence>
<feature type="compositionally biased region" description="Polar residues" evidence="1">
    <location>
        <begin position="417"/>
        <end position="437"/>
    </location>
</feature>
<sequence>MSETNSRLLSPSSSSASICDTSTSEPVTKSNLVSDDGEIQWGEDADWIMLFDNMIKLTTQSPSAQRRSCGCKGSLKGDDDTDSRSQQSDSSDVDSSSKSSAKRASSAPPPRKTMLSTPKRTSTLQQKRSPKNGSEKYTVSAGVPAGAADEEMFMKAFEDVPRVQLFSGRELENQLGKIKETLSNPNNEWGKRIEAMKKLRSFIIAGATEYEELYLSLRQLEVPFQISVKDLRSQVVREACITIAFLSQQMGSKLDHFSEAVLQTLISLIPNSAKIMSTAGIVAIRFIIQHTHCSRLIPIITSNLASKSKEIRKVCIEFLDQLLHTWPTHTLEKHIAILQEAIRKGLSDADPEARVCSRKTFWGFADHFREQADSLLSSLDSNKQRMLQDGGLSLTYSSSNNSLSGASKCGNVRVGSPSATGSVENLSQTPAVSSSRRSGIPISNAPQCDPTSSRSGSPSSRLSYNTYQDIGSSGRVRRKSGIPLTTGTSRETSPARSLHGGHERRPSGSYRSRPFIGAGERFHPTTITTSAPVMAEKILQQSKEAEAAMADALVSDGFSFDPCLKSPRRRFNAFDDQSDESETSSASSDRSFGSYGGRHLDDMPEIIHNLGSIHWSERKEGLLGLCALLRSSRMLSPGELKRVTDTFTKMFMDPHTKVFTLFLDTLNELICVHHMDLYGWLYVLLTRLFIKSGTDIVTSVQTKIKKTLDLIRDCFASDKLFHVIIRFLNDPTQTSNNKTKLTMLQYLHSVLKVMDPSEFSGSNSETKQAITKVISWTADPKSSDLRRFSQDVIMGLFNVNTPEFSMLLNQLPKSYQDSAFKLLSSRRRSSTDSNISFGMRNPPSPVTSNLHSSSATSSRSETPQDHSLEYDDTENLNSEEIFNSLKMTSAEIQKYSVNTYEKEYNCKDERQKSKDNVMRDSGPQESGNSHSSSPDGRQDSVHERLKLLRIQSPKYSPNYYKEQDRENGIDRDAHSEPCFDQRELEDDSVFGDIVAELNNHNTRNEPRKHALTRLIYLVKEDHPGWEDHFRNILRLLIATMADADGSIRTLALKTLCELLKMQARRFHGYGELTILKILDAHKDSEKEVQRQLKCVQRRQLQSCQQSCLVEQQQKNIVLQLLPDMMPALVQAYDNTESSVRKAAVFCMVAIHSVVGDSMKTYLSSLNGSKMKLLNLYIKRHQSSGSSTPGSPASSATFQ</sequence>
<organism evidence="3 4">
    <name type="scientific">Limulus polyphemus</name>
    <name type="common">Atlantic horseshoe crab</name>
    <dbReference type="NCBI Taxonomy" id="6850"/>
    <lineage>
        <taxon>Eukaryota</taxon>
        <taxon>Metazoa</taxon>
        <taxon>Ecdysozoa</taxon>
        <taxon>Arthropoda</taxon>
        <taxon>Chelicerata</taxon>
        <taxon>Merostomata</taxon>
        <taxon>Xiphosura</taxon>
        <taxon>Limulidae</taxon>
        <taxon>Limulus</taxon>
    </lineage>
</organism>
<dbReference type="InterPro" id="IPR024395">
    <property type="entry name" value="CLASP_N_dom"/>
</dbReference>
<dbReference type="InterPro" id="IPR011989">
    <property type="entry name" value="ARM-like"/>
</dbReference>
<feature type="domain" description="TOG" evidence="2">
    <location>
        <begin position="978"/>
        <end position="1186"/>
    </location>
</feature>
<feature type="region of interest" description="Disordered" evidence="1">
    <location>
        <begin position="571"/>
        <end position="592"/>
    </location>
</feature>
<dbReference type="RefSeq" id="XP_022241133.1">
    <property type="nucleotide sequence ID" value="XM_022385425.1"/>
</dbReference>
<evidence type="ECO:0000256" key="1">
    <source>
        <dbReference type="SAM" id="MobiDB-lite"/>
    </source>
</evidence>
<feature type="compositionally biased region" description="Polar residues" evidence="1">
    <location>
        <begin position="923"/>
        <end position="935"/>
    </location>
</feature>
<dbReference type="PANTHER" id="PTHR21567:SF9">
    <property type="entry name" value="CLIP-ASSOCIATING PROTEIN"/>
    <property type="match status" value="1"/>
</dbReference>
<feature type="domain" description="TOG" evidence="2">
    <location>
        <begin position="167"/>
        <end position="400"/>
    </location>
</feature>
<feature type="region of interest" description="Disordered" evidence="1">
    <location>
        <begin position="906"/>
        <end position="940"/>
    </location>
</feature>
<feature type="compositionally biased region" description="Low complexity" evidence="1">
    <location>
        <begin position="84"/>
        <end position="106"/>
    </location>
</feature>
<dbReference type="InterPro" id="IPR034085">
    <property type="entry name" value="TOG"/>
</dbReference>
<feature type="compositionally biased region" description="Polar residues" evidence="1">
    <location>
        <begin position="114"/>
        <end position="137"/>
    </location>
</feature>
<feature type="compositionally biased region" description="Low complexity" evidence="1">
    <location>
        <begin position="452"/>
        <end position="463"/>
    </location>
</feature>
<feature type="region of interest" description="Disordered" evidence="1">
    <location>
        <begin position="1"/>
        <end position="38"/>
    </location>
</feature>
<dbReference type="InterPro" id="IPR016024">
    <property type="entry name" value="ARM-type_fold"/>
</dbReference>
<dbReference type="Pfam" id="PF12348">
    <property type="entry name" value="CLASP_N"/>
    <property type="match status" value="1"/>
</dbReference>
<dbReference type="PANTHER" id="PTHR21567">
    <property type="entry name" value="CLASP"/>
    <property type="match status" value="1"/>
</dbReference>
<accession>A0ABM1SBX8</accession>
<reference evidence="4" key="1">
    <citation type="submission" date="2025-08" db="UniProtKB">
        <authorList>
            <consortium name="RefSeq"/>
        </authorList>
    </citation>
    <scope>IDENTIFICATION</scope>
    <source>
        <tissue evidence="4">Muscle</tissue>
    </source>
</reference>
<feature type="region of interest" description="Disordered" evidence="1">
    <location>
        <begin position="403"/>
        <end position="517"/>
    </location>
</feature>
<feature type="region of interest" description="Disordered" evidence="1">
    <location>
        <begin position="952"/>
        <end position="972"/>
    </location>
</feature>
<feature type="domain" description="TOG" evidence="2">
    <location>
        <begin position="601"/>
        <end position="832"/>
    </location>
</feature>
<dbReference type="SUPFAM" id="SSF48371">
    <property type="entry name" value="ARM repeat"/>
    <property type="match status" value="1"/>
</dbReference>
<keyword evidence="3" id="KW-1185">Reference proteome</keyword>
<feature type="compositionally biased region" description="Basic and acidic residues" evidence="1">
    <location>
        <begin position="906"/>
        <end position="918"/>
    </location>
</feature>
<dbReference type="GeneID" id="106459047"/>
<dbReference type="Proteomes" id="UP000694941">
    <property type="component" value="Unplaced"/>
</dbReference>
<evidence type="ECO:0000313" key="3">
    <source>
        <dbReference type="Proteomes" id="UP000694941"/>
    </source>
</evidence>
<feature type="region of interest" description="Disordered" evidence="1">
    <location>
        <begin position="831"/>
        <end position="875"/>
    </location>
</feature>
<feature type="compositionally biased region" description="Polar residues" evidence="1">
    <location>
        <begin position="483"/>
        <end position="495"/>
    </location>
</feature>
<dbReference type="SMART" id="SM01349">
    <property type="entry name" value="TOG"/>
    <property type="match status" value="3"/>
</dbReference>
<proteinExistence type="predicted"/>
<gene>
    <name evidence="4" type="primary">LOC106459047</name>
</gene>
<feature type="region of interest" description="Disordered" evidence="1">
    <location>
        <begin position="59"/>
        <end position="139"/>
    </location>
</feature>
<dbReference type="Gene3D" id="1.25.10.10">
    <property type="entry name" value="Leucine-rich Repeat Variant"/>
    <property type="match status" value="4"/>
</dbReference>
<protein>
    <submittedName>
        <fullName evidence="4">CLIP-associating protein 2-like</fullName>
    </submittedName>
</protein>
<feature type="compositionally biased region" description="Low complexity" evidence="1">
    <location>
        <begin position="847"/>
        <end position="861"/>
    </location>
</feature>
<evidence type="ECO:0000313" key="4">
    <source>
        <dbReference type="RefSeq" id="XP_022241133.1"/>
    </source>
</evidence>